<dbReference type="GO" id="GO:0070740">
    <property type="term" value="F:tubulin-glutamic acid ligase activity"/>
    <property type="evidence" value="ECO:0007669"/>
    <property type="project" value="TreeGrafter"/>
</dbReference>
<name>A0A0V0QKY1_PSEPJ</name>
<keyword evidence="5" id="KW-1133">Transmembrane helix</keyword>
<keyword evidence="5" id="KW-0812">Transmembrane</keyword>
<feature type="region of interest" description="Disordered" evidence="4">
    <location>
        <begin position="1"/>
        <end position="30"/>
    </location>
</feature>
<dbReference type="InParanoid" id="A0A0V0QKY1"/>
<sequence>MPRAKKQENLKKKEEIKEKNQKISYKKPSPKEDTSFFKNVAIFGAISLIFSLIIQLAFNQNSQEVDITLTESDYKLAHRDFQKYKNEILHENPDPEFSENIQISEKIIDYFEKWIHVDLHPKIHYDTGMQFQTGHLGLKNDFDYCKKSDLWKLLHPESIYENYYMLTDFAPQELPRQIARDFGYDVHPDLYMGMNPRINNQRLYDINQKTALINSRISRFHHFHHFGKCLFCAFQSSNHIPGKWSITGKDLVINNLRTYEKSKFQNPEECKKTIEFMPPSYRLFDRQECVQFFNYLDSEEYKQKIEQNHIGFILKHGRDIHRGEGIEVVTKDKENELRRTYQNGKACGKVKETVQAQTYIANPMLYKKHKIEVRIYFLIASTNPLIIYSQNLAHLRMCAEEFDKFSDQKEVHVCNVAVAKKQGDPNYIVDFSLDGLRDYLLEEGIITNKNWIEEDIYPQIYRAITHISRLGEHDFLKDSRVNENFALDFLLDDNSKIWFMENNPNPQILKISNKRVYRHYIMFGDMFDIQFSYLRSRFKRLQNLAKEMKEALKNGTFKEEIFKQKFIQSNKNRLEPEFEINPKNSYHKIYDESLEGDDIFCGNLPSACHIKK</sequence>
<comment type="caution">
    <text evidence="6">The sequence shown here is derived from an EMBL/GenBank/DDBJ whole genome shotgun (WGS) entry which is preliminary data.</text>
</comment>
<dbReference type="EMBL" id="LDAU01000150">
    <property type="protein sequence ID" value="KRX02923.1"/>
    <property type="molecule type" value="Genomic_DNA"/>
</dbReference>
<dbReference type="Proteomes" id="UP000054937">
    <property type="component" value="Unassembled WGS sequence"/>
</dbReference>
<gene>
    <name evidence="6" type="ORF">PPERSA_13177</name>
</gene>
<dbReference type="GO" id="GO:0036064">
    <property type="term" value="C:ciliary basal body"/>
    <property type="evidence" value="ECO:0007669"/>
    <property type="project" value="TreeGrafter"/>
</dbReference>
<organism evidence="6 7">
    <name type="scientific">Pseudocohnilembus persalinus</name>
    <name type="common">Ciliate</name>
    <dbReference type="NCBI Taxonomy" id="266149"/>
    <lineage>
        <taxon>Eukaryota</taxon>
        <taxon>Sar</taxon>
        <taxon>Alveolata</taxon>
        <taxon>Ciliophora</taxon>
        <taxon>Intramacronucleata</taxon>
        <taxon>Oligohymenophorea</taxon>
        <taxon>Scuticociliatia</taxon>
        <taxon>Philasterida</taxon>
        <taxon>Pseudocohnilembidae</taxon>
        <taxon>Pseudocohnilembus</taxon>
    </lineage>
</organism>
<dbReference type="GO" id="GO:0005524">
    <property type="term" value="F:ATP binding"/>
    <property type="evidence" value="ECO:0007669"/>
    <property type="project" value="UniProtKB-KW"/>
</dbReference>
<evidence type="ECO:0000256" key="5">
    <source>
        <dbReference type="SAM" id="Phobius"/>
    </source>
</evidence>
<keyword evidence="3" id="KW-0067">ATP-binding</keyword>
<evidence type="ECO:0000256" key="1">
    <source>
        <dbReference type="ARBA" id="ARBA00022598"/>
    </source>
</evidence>
<dbReference type="OrthoDB" id="288171at2759"/>
<dbReference type="OMA" id="QAYLYPK"/>
<reference evidence="6 7" key="1">
    <citation type="journal article" date="2015" name="Sci. Rep.">
        <title>Genome of the facultative scuticociliatosis pathogen Pseudocohnilembus persalinus provides insight into its virulence through horizontal gene transfer.</title>
        <authorList>
            <person name="Xiong J."/>
            <person name="Wang G."/>
            <person name="Cheng J."/>
            <person name="Tian M."/>
            <person name="Pan X."/>
            <person name="Warren A."/>
            <person name="Jiang C."/>
            <person name="Yuan D."/>
            <person name="Miao W."/>
        </authorList>
    </citation>
    <scope>NUCLEOTIDE SEQUENCE [LARGE SCALE GENOMIC DNA]</scope>
    <source>
        <strain evidence="6">36N120E</strain>
    </source>
</reference>
<evidence type="ECO:0000313" key="7">
    <source>
        <dbReference type="Proteomes" id="UP000054937"/>
    </source>
</evidence>
<proteinExistence type="predicted"/>
<dbReference type="AlphaFoldDB" id="A0A0V0QKY1"/>
<feature type="transmembrane region" description="Helical" evidence="5">
    <location>
        <begin position="36"/>
        <end position="58"/>
    </location>
</feature>
<keyword evidence="5" id="KW-0472">Membrane</keyword>
<dbReference type="PROSITE" id="PS51221">
    <property type="entry name" value="TTL"/>
    <property type="match status" value="1"/>
</dbReference>
<dbReference type="Pfam" id="PF03133">
    <property type="entry name" value="TTL"/>
    <property type="match status" value="1"/>
</dbReference>
<evidence type="ECO:0000313" key="6">
    <source>
        <dbReference type="EMBL" id="KRX02923.1"/>
    </source>
</evidence>
<evidence type="ECO:0000256" key="2">
    <source>
        <dbReference type="ARBA" id="ARBA00022741"/>
    </source>
</evidence>
<dbReference type="GO" id="GO:0000226">
    <property type="term" value="P:microtubule cytoskeleton organization"/>
    <property type="evidence" value="ECO:0007669"/>
    <property type="project" value="TreeGrafter"/>
</dbReference>
<dbReference type="PANTHER" id="PTHR12241:SF147">
    <property type="entry name" value="TUBULIN POLYGLUTAMYLASE TTLL7"/>
    <property type="match status" value="1"/>
</dbReference>
<protein>
    <recommendedName>
        <fullName evidence="8">Tubulin-tyrosine ligase/Tubulin polyglutamylase</fullName>
    </recommendedName>
</protein>
<dbReference type="PANTHER" id="PTHR12241">
    <property type="entry name" value="TUBULIN POLYGLUTAMYLASE"/>
    <property type="match status" value="1"/>
</dbReference>
<keyword evidence="7" id="KW-1185">Reference proteome</keyword>
<dbReference type="Gene3D" id="3.30.470.20">
    <property type="entry name" value="ATP-grasp fold, B domain"/>
    <property type="match status" value="1"/>
</dbReference>
<evidence type="ECO:0000256" key="4">
    <source>
        <dbReference type="SAM" id="MobiDB-lite"/>
    </source>
</evidence>
<evidence type="ECO:0000256" key="3">
    <source>
        <dbReference type="ARBA" id="ARBA00022840"/>
    </source>
</evidence>
<dbReference type="InterPro" id="IPR004344">
    <property type="entry name" value="TTL/TTLL_fam"/>
</dbReference>
<keyword evidence="1" id="KW-0436">Ligase</keyword>
<feature type="compositionally biased region" description="Basic and acidic residues" evidence="4">
    <location>
        <begin position="1"/>
        <end position="21"/>
    </location>
</feature>
<dbReference type="SUPFAM" id="SSF56059">
    <property type="entry name" value="Glutathione synthetase ATP-binding domain-like"/>
    <property type="match status" value="1"/>
</dbReference>
<evidence type="ECO:0008006" key="8">
    <source>
        <dbReference type="Google" id="ProtNLM"/>
    </source>
</evidence>
<keyword evidence="2" id="KW-0547">Nucleotide-binding</keyword>
<accession>A0A0V0QKY1</accession>
<dbReference type="GO" id="GO:0015631">
    <property type="term" value="F:tubulin binding"/>
    <property type="evidence" value="ECO:0007669"/>
    <property type="project" value="TreeGrafter"/>
</dbReference>